<reference evidence="1" key="1">
    <citation type="journal article" date="2011" name="Plant Physiol.">
        <title>Comprehensive sequence analysis of 24,783 barley full-length cDNAs derived from 12 clone libraries.</title>
        <authorList>
            <person name="Matsumoto T."/>
            <person name="Tanaka T."/>
            <person name="Sakai H."/>
            <person name="Amano N."/>
            <person name="Kanamori H."/>
            <person name="Kurita K."/>
            <person name="Kikuta A."/>
            <person name="Kamiya K."/>
            <person name="Yamamoto M."/>
            <person name="Ikawa H."/>
            <person name="Fujii N."/>
            <person name="Hori K."/>
            <person name="Itoh T."/>
            <person name="Sato K."/>
        </authorList>
    </citation>
    <scope>NUCLEOTIDE SEQUENCE</scope>
    <source>
        <tissue evidence="1">Shoot</tissue>
    </source>
</reference>
<evidence type="ECO:0000313" key="1">
    <source>
        <dbReference type="EMBL" id="BAJ91092.1"/>
    </source>
</evidence>
<name>F2D7M1_HORVV</name>
<protein>
    <submittedName>
        <fullName evidence="1">Predicted protein</fullName>
    </submittedName>
</protein>
<proteinExistence type="evidence at transcript level"/>
<organism evidence="1">
    <name type="scientific">Hordeum vulgare subsp. vulgare</name>
    <name type="common">Domesticated barley</name>
    <dbReference type="NCBI Taxonomy" id="112509"/>
    <lineage>
        <taxon>Eukaryota</taxon>
        <taxon>Viridiplantae</taxon>
        <taxon>Streptophyta</taxon>
        <taxon>Embryophyta</taxon>
        <taxon>Tracheophyta</taxon>
        <taxon>Spermatophyta</taxon>
        <taxon>Magnoliopsida</taxon>
        <taxon>Liliopsida</taxon>
        <taxon>Poales</taxon>
        <taxon>Poaceae</taxon>
        <taxon>BOP clade</taxon>
        <taxon>Pooideae</taxon>
        <taxon>Triticodae</taxon>
        <taxon>Triticeae</taxon>
        <taxon>Hordeinae</taxon>
        <taxon>Hordeum</taxon>
    </lineage>
</organism>
<sequence length="96" mass="10438">MAIHHQLKYRLHPHLVKRRFITAPPTTALRGCTDAVATAITPLVQHAPCYRRPRCNLAVVDGGAPQSLRASMQLAAVSCRAAVLQPCCRAATTKLQ</sequence>
<dbReference type="InParanoid" id="F2D7M1"/>
<dbReference type="EMBL" id="AK359883">
    <property type="protein sequence ID" value="BAJ91092.1"/>
    <property type="molecule type" value="mRNA"/>
</dbReference>
<dbReference type="AlphaFoldDB" id="F2D7M1"/>
<accession>F2D7M1</accession>